<feature type="region of interest" description="Disordered" evidence="1">
    <location>
        <begin position="1"/>
        <end position="48"/>
    </location>
</feature>
<dbReference type="Gramene" id="KQK97550">
    <property type="protein sequence ID" value="KQK97550"/>
    <property type="gene ID" value="SETIT_011637mg"/>
</dbReference>
<dbReference type="Proteomes" id="UP000004995">
    <property type="component" value="Unassembled WGS sequence"/>
</dbReference>
<dbReference type="EnsemblPlants" id="KQK97550">
    <property type="protein sequence ID" value="KQK97550"/>
    <property type="gene ID" value="SETIT_011637mg"/>
</dbReference>
<evidence type="ECO:0000313" key="2">
    <source>
        <dbReference type="EnsemblPlants" id="KQK97550"/>
    </source>
</evidence>
<organism evidence="2 3">
    <name type="scientific">Setaria italica</name>
    <name type="common">Foxtail millet</name>
    <name type="synonym">Panicum italicum</name>
    <dbReference type="NCBI Taxonomy" id="4555"/>
    <lineage>
        <taxon>Eukaryota</taxon>
        <taxon>Viridiplantae</taxon>
        <taxon>Streptophyta</taxon>
        <taxon>Embryophyta</taxon>
        <taxon>Tracheophyta</taxon>
        <taxon>Spermatophyta</taxon>
        <taxon>Magnoliopsida</taxon>
        <taxon>Liliopsida</taxon>
        <taxon>Poales</taxon>
        <taxon>Poaceae</taxon>
        <taxon>PACMAD clade</taxon>
        <taxon>Panicoideae</taxon>
        <taxon>Panicodae</taxon>
        <taxon>Paniceae</taxon>
        <taxon>Cenchrinae</taxon>
        <taxon>Setaria</taxon>
    </lineage>
</organism>
<evidence type="ECO:0000256" key="1">
    <source>
        <dbReference type="SAM" id="MobiDB-lite"/>
    </source>
</evidence>
<dbReference type="EMBL" id="AGNK02004377">
    <property type="status" value="NOT_ANNOTATED_CDS"/>
    <property type="molecule type" value="Genomic_DNA"/>
</dbReference>
<evidence type="ECO:0000313" key="3">
    <source>
        <dbReference type="Proteomes" id="UP000004995"/>
    </source>
</evidence>
<name>K3YBP3_SETIT</name>
<sequence>MQRYKGSSYVAMPRPKEAQKKKQPAQKPCSNLIADNLPKGQISTAAVT</sequence>
<dbReference type="HOGENOM" id="CLU_3160934_0_0_1"/>
<reference evidence="2" key="2">
    <citation type="submission" date="2018-08" db="UniProtKB">
        <authorList>
            <consortium name="EnsemblPlants"/>
        </authorList>
    </citation>
    <scope>IDENTIFICATION</scope>
    <source>
        <strain evidence="2">Yugu1</strain>
    </source>
</reference>
<dbReference type="AlphaFoldDB" id="K3YBP3"/>
<protein>
    <submittedName>
        <fullName evidence="2">Uncharacterized protein</fullName>
    </submittedName>
</protein>
<keyword evidence="3" id="KW-1185">Reference proteome</keyword>
<dbReference type="InParanoid" id="K3YBP3"/>
<accession>K3YBP3</accession>
<reference evidence="3" key="1">
    <citation type="journal article" date="2012" name="Nat. Biotechnol.">
        <title>Reference genome sequence of the model plant Setaria.</title>
        <authorList>
            <person name="Bennetzen J.L."/>
            <person name="Schmutz J."/>
            <person name="Wang H."/>
            <person name="Percifield R."/>
            <person name="Hawkins J."/>
            <person name="Pontaroli A.C."/>
            <person name="Estep M."/>
            <person name="Feng L."/>
            <person name="Vaughn J.N."/>
            <person name="Grimwood J."/>
            <person name="Jenkins J."/>
            <person name="Barry K."/>
            <person name="Lindquist E."/>
            <person name="Hellsten U."/>
            <person name="Deshpande S."/>
            <person name="Wang X."/>
            <person name="Wu X."/>
            <person name="Mitros T."/>
            <person name="Triplett J."/>
            <person name="Yang X."/>
            <person name="Ye C.Y."/>
            <person name="Mauro-Herrera M."/>
            <person name="Wang L."/>
            <person name="Li P."/>
            <person name="Sharma M."/>
            <person name="Sharma R."/>
            <person name="Ronald P.C."/>
            <person name="Panaud O."/>
            <person name="Kellogg E.A."/>
            <person name="Brutnell T.P."/>
            <person name="Doust A.N."/>
            <person name="Tuskan G.A."/>
            <person name="Rokhsar D."/>
            <person name="Devos K.M."/>
        </authorList>
    </citation>
    <scope>NUCLEOTIDE SEQUENCE [LARGE SCALE GENOMIC DNA]</scope>
    <source>
        <strain evidence="3">cv. Yugu1</strain>
    </source>
</reference>
<proteinExistence type="predicted"/>